<dbReference type="GO" id="GO:0098982">
    <property type="term" value="C:GABA-ergic synapse"/>
    <property type="evidence" value="ECO:0007669"/>
    <property type="project" value="TreeGrafter"/>
</dbReference>
<dbReference type="InterPro" id="IPR003961">
    <property type="entry name" value="FN3_dom"/>
</dbReference>
<dbReference type="SMART" id="SM00194">
    <property type="entry name" value="PTPc"/>
    <property type="match status" value="1"/>
</dbReference>
<feature type="domain" description="Fibronectin type-III" evidence="22">
    <location>
        <begin position="361"/>
        <end position="457"/>
    </location>
</feature>
<feature type="domain" description="Fibronectin type-III" evidence="22">
    <location>
        <begin position="255"/>
        <end position="351"/>
    </location>
</feature>
<dbReference type="InterPro" id="IPR058859">
    <property type="entry name" value="Fn3_R-PTP-O"/>
</dbReference>
<dbReference type="FunFam" id="3.90.190.10:FF:000039">
    <property type="entry name" value="receptor-type tyrosine-protein phosphatase O isoform X1"/>
    <property type="match status" value="1"/>
</dbReference>
<evidence type="ECO:0000256" key="18">
    <source>
        <dbReference type="ARBA" id="ARBA00080595"/>
    </source>
</evidence>
<dbReference type="GO" id="GO:0098978">
    <property type="term" value="C:glutamatergic synapse"/>
    <property type="evidence" value="ECO:0007669"/>
    <property type="project" value="TreeGrafter"/>
</dbReference>
<dbReference type="InterPro" id="IPR013783">
    <property type="entry name" value="Ig-like_fold"/>
</dbReference>
<dbReference type="SMART" id="SM00060">
    <property type="entry name" value="FN3"/>
    <property type="match status" value="5"/>
</dbReference>
<evidence type="ECO:0000256" key="2">
    <source>
        <dbReference type="ARBA" id="ARBA00013064"/>
    </source>
</evidence>
<dbReference type="EC" id="3.1.3.48" evidence="2"/>
<keyword evidence="12" id="KW-0325">Glycoprotein</keyword>
<keyword evidence="10 19" id="KW-0472">Membrane</keyword>
<comment type="subcellular location">
    <subcellularLocation>
        <location evidence="1">Membrane</location>
        <topology evidence="1">Single-pass type I membrane protein</topology>
    </subcellularLocation>
</comment>
<gene>
    <name evidence="23" type="ORF">D623_10031441</name>
</gene>
<keyword evidence="8" id="KW-0904">Protein phosphatase</keyword>
<dbReference type="eggNOG" id="KOG0791">
    <property type="taxonomic scope" value="Eukaryota"/>
</dbReference>
<keyword evidence="24" id="KW-1185">Reference proteome</keyword>
<evidence type="ECO:0000259" key="20">
    <source>
        <dbReference type="PROSITE" id="PS50055"/>
    </source>
</evidence>
<evidence type="ECO:0000256" key="19">
    <source>
        <dbReference type="SAM" id="Phobius"/>
    </source>
</evidence>
<dbReference type="FunFam" id="2.60.40.10:FF:000488">
    <property type="entry name" value="receptor-type tyrosine-protein phosphatase O isoform X1"/>
    <property type="match status" value="1"/>
</dbReference>
<evidence type="ECO:0000256" key="8">
    <source>
        <dbReference type="ARBA" id="ARBA00022912"/>
    </source>
</evidence>
<accession>S7PCT1</accession>
<reference evidence="23 24" key="1">
    <citation type="journal article" date="2013" name="Nat. Commun.">
        <title>Genome analysis reveals insights into physiology and longevity of the Brandt's bat Myotis brandtii.</title>
        <authorList>
            <person name="Seim I."/>
            <person name="Fang X."/>
            <person name="Xiong Z."/>
            <person name="Lobanov A.V."/>
            <person name="Huang Z."/>
            <person name="Ma S."/>
            <person name="Feng Y."/>
            <person name="Turanov A.A."/>
            <person name="Zhu Y."/>
            <person name="Lenz T.L."/>
            <person name="Gerashchenko M.V."/>
            <person name="Fan D."/>
            <person name="Hee Yim S."/>
            <person name="Yao X."/>
            <person name="Jordan D."/>
            <person name="Xiong Y."/>
            <person name="Ma Y."/>
            <person name="Lyapunov A.N."/>
            <person name="Chen G."/>
            <person name="Kulakova O.I."/>
            <person name="Sun Y."/>
            <person name="Lee S.G."/>
            <person name="Bronson R.T."/>
            <person name="Moskalev A.A."/>
            <person name="Sunyaev S.R."/>
            <person name="Zhang G."/>
            <person name="Krogh A."/>
            <person name="Wang J."/>
            <person name="Gladyshev V.N."/>
        </authorList>
    </citation>
    <scope>NUCLEOTIDE SEQUENCE [LARGE SCALE GENOMIC DNA]</scope>
</reference>
<protein>
    <recommendedName>
        <fullName evidence="16">Receptor-type tyrosine-protein phosphatase O</fullName>
        <ecNumber evidence="2">3.1.3.48</ecNumber>
    </recommendedName>
    <alternativeName>
        <fullName evidence="17">Glomerular epithelial protein 1</fullName>
    </alternativeName>
    <alternativeName>
        <fullName evidence="18">Protein tyrosine phosphatase U2</fullName>
    </alternativeName>
</protein>
<dbReference type="PANTHER" id="PTHR47028">
    <property type="entry name" value="RECEPTOR-TYPE TYROSINE-PROTEIN PHOSPHATASE O"/>
    <property type="match status" value="1"/>
</dbReference>
<feature type="domain" description="Fibronectin type-III" evidence="22">
    <location>
        <begin position="557"/>
        <end position="650"/>
    </location>
</feature>
<dbReference type="PROSITE" id="PS50055">
    <property type="entry name" value="TYR_PHOSPHATASE_PTP"/>
    <property type="match status" value="1"/>
</dbReference>
<organism evidence="23 24">
    <name type="scientific">Myotis brandtii</name>
    <name type="common">Brandt's bat</name>
    <dbReference type="NCBI Taxonomy" id="109478"/>
    <lineage>
        <taxon>Eukaryota</taxon>
        <taxon>Metazoa</taxon>
        <taxon>Chordata</taxon>
        <taxon>Craniata</taxon>
        <taxon>Vertebrata</taxon>
        <taxon>Euteleostomi</taxon>
        <taxon>Mammalia</taxon>
        <taxon>Eutheria</taxon>
        <taxon>Laurasiatheria</taxon>
        <taxon>Chiroptera</taxon>
        <taxon>Yangochiroptera</taxon>
        <taxon>Vespertilionidae</taxon>
        <taxon>Myotis</taxon>
    </lineage>
</organism>
<dbReference type="InterPro" id="IPR016130">
    <property type="entry name" value="Tyr_Pase_AS"/>
</dbReference>
<sequence length="1091" mass="123572">MTNATTLHVTVQDDNSIIVSLEASDVTNPSSVYVVKITGESKNYFFEFEQFNSTLPPPVIFKANYHGLYYIITLVVVNGHAVTKPSRSITVLTKPLPVTSVSIYDYKPSPETGVLFEIHYPEKYNVFTRVNISYWEGKDFRTMLYKAPYPPRNISVHIINLNKNNWEEQSGSFPEESFMRPHDTMGRDKLFHFTDETPKIPSGNISSGWPDVNSSDYETTPQPYWWDSASATPESGDGFARVLPLGYENNDTLSETEKPTSGSLSSFPVQMILSWLPPKPPTAFDGFHIHIEREENFTEHLTVAEEAHEFVTELKEPGKYKLSVTTFSSSGSCETRKSQSAKSLSFYISPSGEWMEELTEKPQHVSVHVLSSTTALMSWTSSQENYNGTIVSVVSLTCQKQKESQRLEKQYCMQVNSSKPVIENLVPGAQYQVVMYLRKGPLIGPPSDPVTFAIVPTGIKDLMLYPLGPTALVLSWTRPYLGVFRKYVVEMFYFNPATMTSEWTTYYEIAATTSLTASVRIANLLPAWYYNFRVTMVTWGDPELSCCDSSTISFITAPVAPEITSVEYFNSLLYISWTYGDDTTDLSHSRMLHWMVVAEGKKKIKKSVTRNVMTAILSLPPGDIYNLSVTACTERGSNTSMLRLVKLEPAPPKSLFAVNKTQTSVTLLWVEEGVADFFEVFCQQVGSGQETKLQEPISVSSHVVTISSLLPATAYNCSVTSFSHDSPSVPTFIAVSTMVTVMNPNVVVISVLAILSTLLIGLLLVTLIILRRKHLQMARSKNGLKKRKLTNPVQLDDFDAYIRDMAKDSDYKFSLQFEELKLIGLDIPHFAADLPLNRCKNRYTNILPYDFSRVRLISMNEEEGADYINANYIPGYNSSQEYIATQGPLPETRNDFWKMVLQQKSQIIVMLTQCNEKRRVKCDHYWPFTEEPITYGDITVEMISEEEQDDWACRHFRIIYADEMQDVTHFNYTAWPDHGVPTASAAESILQFVHVVRQQATKSRGPMIVHCSAGVGRTGTFIALDRLLQHIREHEFVDILGLVSEMRSYRMSMVQTEEQYIFIHQCVQLIWTKKKQQFCISDVIYENVSKS</sequence>
<evidence type="ECO:0000256" key="11">
    <source>
        <dbReference type="ARBA" id="ARBA00023170"/>
    </source>
</evidence>
<evidence type="ECO:0000256" key="6">
    <source>
        <dbReference type="ARBA" id="ARBA00022737"/>
    </source>
</evidence>
<dbReference type="InterPro" id="IPR003595">
    <property type="entry name" value="Tyr_Pase_cat"/>
</dbReference>
<dbReference type="PROSITE" id="PS50853">
    <property type="entry name" value="FN3"/>
    <property type="match status" value="4"/>
</dbReference>
<feature type="domain" description="Tyrosine specific protein phosphatases" evidence="21">
    <location>
        <begin position="987"/>
        <end position="1061"/>
    </location>
</feature>
<dbReference type="Gene3D" id="3.90.190.10">
    <property type="entry name" value="Protein tyrosine phosphatase superfamily"/>
    <property type="match status" value="1"/>
</dbReference>
<evidence type="ECO:0000259" key="21">
    <source>
        <dbReference type="PROSITE" id="PS50056"/>
    </source>
</evidence>
<dbReference type="InterPro" id="IPR036116">
    <property type="entry name" value="FN3_sf"/>
</dbReference>
<feature type="domain" description="Fibronectin type-III" evidence="22">
    <location>
        <begin position="651"/>
        <end position="743"/>
    </location>
</feature>
<evidence type="ECO:0000313" key="23">
    <source>
        <dbReference type="EMBL" id="EPQ08118.1"/>
    </source>
</evidence>
<proteinExistence type="inferred from homology"/>
<dbReference type="FunFam" id="2.60.40.10:FF:000415">
    <property type="entry name" value="receptor-type tyrosine-protein phosphatase O isoform X2"/>
    <property type="match status" value="1"/>
</dbReference>
<dbReference type="PROSITE" id="PS50056">
    <property type="entry name" value="TYR_PHOSPHATASE_2"/>
    <property type="match status" value="1"/>
</dbReference>
<dbReference type="GO" id="GO:0090090">
    <property type="term" value="P:negative regulation of canonical Wnt signaling pathway"/>
    <property type="evidence" value="ECO:0007669"/>
    <property type="project" value="TreeGrafter"/>
</dbReference>
<dbReference type="GO" id="GO:0045296">
    <property type="term" value="F:cadherin binding"/>
    <property type="evidence" value="ECO:0007669"/>
    <property type="project" value="TreeGrafter"/>
</dbReference>
<comment type="subunit">
    <text evidence="15">Interacts (phosphorylated form) with FYN and GRB2.</text>
</comment>
<dbReference type="SUPFAM" id="SSF52799">
    <property type="entry name" value="(Phosphotyrosine protein) phosphatases II"/>
    <property type="match status" value="1"/>
</dbReference>
<dbReference type="PANTHER" id="PTHR47028:SF1">
    <property type="entry name" value="RECEPTOR-TYPE TYROSINE-PROTEIN PHOSPHATASE O"/>
    <property type="match status" value="1"/>
</dbReference>
<evidence type="ECO:0000256" key="10">
    <source>
        <dbReference type="ARBA" id="ARBA00023136"/>
    </source>
</evidence>
<dbReference type="Pfam" id="PF00041">
    <property type="entry name" value="fn3"/>
    <property type="match status" value="2"/>
</dbReference>
<dbReference type="GO" id="GO:0007411">
    <property type="term" value="P:axon guidance"/>
    <property type="evidence" value="ECO:0007669"/>
    <property type="project" value="TreeGrafter"/>
</dbReference>
<dbReference type="AlphaFoldDB" id="S7PCT1"/>
<evidence type="ECO:0000256" key="13">
    <source>
        <dbReference type="ARBA" id="ARBA00025789"/>
    </source>
</evidence>
<evidence type="ECO:0000256" key="14">
    <source>
        <dbReference type="ARBA" id="ARBA00056314"/>
    </source>
</evidence>
<evidence type="ECO:0000256" key="9">
    <source>
        <dbReference type="ARBA" id="ARBA00022989"/>
    </source>
</evidence>
<dbReference type="CDD" id="cd00063">
    <property type="entry name" value="FN3"/>
    <property type="match status" value="3"/>
</dbReference>
<evidence type="ECO:0000256" key="16">
    <source>
        <dbReference type="ARBA" id="ARBA00073607"/>
    </source>
</evidence>
<name>S7PCT1_MYOBR</name>
<comment type="similarity">
    <text evidence="13">Belongs to the protein-tyrosine phosphatase family. Receptor class 3 subfamily.</text>
</comment>
<feature type="domain" description="Tyrosine-protein phosphatase" evidence="20">
    <location>
        <begin position="813"/>
        <end position="1070"/>
    </location>
</feature>
<dbReference type="InterPro" id="IPR029021">
    <property type="entry name" value="Prot-tyrosine_phosphatase-like"/>
</dbReference>
<evidence type="ECO:0000256" key="5">
    <source>
        <dbReference type="ARBA" id="ARBA00022729"/>
    </source>
</evidence>
<keyword evidence="7" id="KW-0378">Hydrolase</keyword>
<dbReference type="InterPro" id="IPR000387">
    <property type="entry name" value="Tyr_Pase_dom"/>
</dbReference>
<dbReference type="Pfam" id="PF26586">
    <property type="entry name" value="Fn3_R-PTP-O"/>
    <property type="match status" value="1"/>
</dbReference>
<dbReference type="InterPro" id="IPR042996">
    <property type="entry name" value="PTPRO"/>
</dbReference>
<dbReference type="InterPro" id="IPR000242">
    <property type="entry name" value="PTP_cat"/>
</dbReference>
<dbReference type="PROSITE" id="PS00383">
    <property type="entry name" value="TYR_PHOSPHATASE_1"/>
    <property type="match status" value="1"/>
</dbReference>
<keyword evidence="3" id="KW-0597">Phosphoprotein</keyword>
<evidence type="ECO:0000256" key="7">
    <source>
        <dbReference type="ARBA" id="ARBA00022801"/>
    </source>
</evidence>
<dbReference type="SUPFAM" id="SSF49265">
    <property type="entry name" value="Fibronectin type III"/>
    <property type="match status" value="2"/>
</dbReference>
<evidence type="ECO:0000256" key="17">
    <source>
        <dbReference type="ARBA" id="ARBA00075446"/>
    </source>
</evidence>
<keyword evidence="4 19" id="KW-0812">Transmembrane</keyword>
<comment type="function">
    <text evidence="14">Possesses tyrosine phosphatase activity. Plays a role in regulating the glomerular pressure/filtration rate relationship through an effect on podocyte structure and function.</text>
</comment>
<dbReference type="PRINTS" id="PR00700">
    <property type="entry name" value="PRTYPHPHTASE"/>
</dbReference>
<dbReference type="CDD" id="cd14614">
    <property type="entry name" value="R-PTPc-O"/>
    <property type="match status" value="1"/>
</dbReference>
<evidence type="ECO:0000256" key="1">
    <source>
        <dbReference type="ARBA" id="ARBA00004479"/>
    </source>
</evidence>
<dbReference type="GO" id="GO:0005886">
    <property type="term" value="C:plasma membrane"/>
    <property type="evidence" value="ECO:0007669"/>
    <property type="project" value="TreeGrafter"/>
</dbReference>
<evidence type="ECO:0000256" key="3">
    <source>
        <dbReference type="ARBA" id="ARBA00022553"/>
    </source>
</evidence>
<evidence type="ECO:0000256" key="12">
    <source>
        <dbReference type="ARBA" id="ARBA00023180"/>
    </source>
</evidence>
<dbReference type="Proteomes" id="UP000052978">
    <property type="component" value="Unassembled WGS sequence"/>
</dbReference>
<dbReference type="SMART" id="SM00404">
    <property type="entry name" value="PTPc_motif"/>
    <property type="match status" value="1"/>
</dbReference>
<feature type="transmembrane region" description="Helical" evidence="19">
    <location>
        <begin position="746"/>
        <end position="770"/>
    </location>
</feature>
<keyword evidence="11 23" id="KW-0675">Receptor</keyword>
<keyword evidence="6" id="KW-0677">Repeat</keyword>
<evidence type="ECO:0000256" key="4">
    <source>
        <dbReference type="ARBA" id="ARBA00022692"/>
    </source>
</evidence>
<dbReference type="GO" id="GO:0017147">
    <property type="term" value="F:Wnt-protein binding"/>
    <property type="evidence" value="ECO:0007669"/>
    <property type="project" value="TreeGrafter"/>
</dbReference>
<dbReference type="Pfam" id="PF00102">
    <property type="entry name" value="Y_phosphatase"/>
    <property type="match status" value="1"/>
</dbReference>
<evidence type="ECO:0000256" key="15">
    <source>
        <dbReference type="ARBA" id="ARBA00063538"/>
    </source>
</evidence>
<dbReference type="Gene3D" id="2.60.40.10">
    <property type="entry name" value="Immunoglobulins"/>
    <property type="match status" value="3"/>
</dbReference>
<evidence type="ECO:0000259" key="22">
    <source>
        <dbReference type="PROSITE" id="PS50853"/>
    </source>
</evidence>
<evidence type="ECO:0000313" key="24">
    <source>
        <dbReference type="Proteomes" id="UP000052978"/>
    </source>
</evidence>
<keyword evidence="9 19" id="KW-1133">Transmembrane helix</keyword>
<dbReference type="GO" id="GO:0004725">
    <property type="term" value="F:protein tyrosine phosphatase activity"/>
    <property type="evidence" value="ECO:0007669"/>
    <property type="project" value="UniProtKB-EC"/>
</dbReference>
<dbReference type="EMBL" id="KE162407">
    <property type="protein sequence ID" value="EPQ08118.1"/>
    <property type="molecule type" value="Genomic_DNA"/>
</dbReference>
<dbReference type="GO" id="GO:0072112">
    <property type="term" value="P:podocyte differentiation"/>
    <property type="evidence" value="ECO:0007669"/>
    <property type="project" value="TreeGrafter"/>
</dbReference>
<dbReference type="GO" id="GO:0003093">
    <property type="term" value="P:regulation of glomerular filtration"/>
    <property type="evidence" value="ECO:0007669"/>
    <property type="project" value="TreeGrafter"/>
</dbReference>
<keyword evidence="5" id="KW-0732">Signal</keyword>